<keyword evidence="2" id="KW-1185">Reference proteome</keyword>
<proteinExistence type="predicted"/>
<name>A0ABY3FZU0_9BACI</name>
<sequence length="40" mass="4666">MQMPIPNLMGIPFIEMDFIDHHLDNAYENSKAMASHHKKI</sequence>
<gene>
    <name evidence="1" type="ORF">CHCC15381_4839</name>
</gene>
<organism evidence="1 2">
    <name type="scientific">Bacillus paralicheniformis</name>
    <dbReference type="NCBI Taxonomy" id="1648923"/>
    <lineage>
        <taxon>Bacteria</taxon>
        <taxon>Bacillati</taxon>
        <taxon>Bacillota</taxon>
        <taxon>Bacilli</taxon>
        <taxon>Bacillales</taxon>
        <taxon>Bacillaceae</taxon>
        <taxon>Bacillus</taxon>
    </lineage>
</organism>
<accession>A0ABY3FZU0</accession>
<evidence type="ECO:0000313" key="2">
    <source>
        <dbReference type="Proteomes" id="UP000429980"/>
    </source>
</evidence>
<reference evidence="1 2" key="1">
    <citation type="submission" date="2019-06" db="EMBL/GenBank/DDBJ databases">
        <title>Genome sequence analysis of &gt;100 Bacillus licheniformis strains suggests intrinsic resistance to this species.</title>
        <authorList>
            <person name="Wels M."/>
            <person name="Siezen R.J."/>
            <person name="Johansen E."/>
            <person name="Stuer-Lauridsen B."/>
            <person name="Bjerre K."/>
            <person name="Nielsen B.K.K."/>
        </authorList>
    </citation>
    <scope>NUCLEOTIDE SEQUENCE [LARGE SCALE GENOMIC DNA]</scope>
    <source>
        <strain evidence="1 2">BAC-15381</strain>
    </source>
</reference>
<dbReference type="EMBL" id="NILF01000021">
    <property type="protein sequence ID" value="TWL42231.1"/>
    <property type="molecule type" value="Genomic_DNA"/>
</dbReference>
<evidence type="ECO:0000313" key="1">
    <source>
        <dbReference type="EMBL" id="TWL42231.1"/>
    </source>
</evidence>
<protein>
    <submittedName>
        <fullName evidence="1">Uncharacterized protein</fullName>
    </submittedName>
</protein>
<comment type="caution">
    <text evidence="1">The sequence shown here is derived from an EMBL/GenBank/DDBJ whole genome shotgun (WGS) entry which is preliminary data.</text>
</comment>
<dbReference type="Proteomes" id="UP000429980">
    <property type="component" value="Unassembled WGS sequence"/>
</dbReference>